<organism evidence="1 3">
    <name type="scientific">Chitinophaga caeni</name>
    <dbReference type="NCBI Taxonomy" id="2029983"/>
    <lineage>
        <taxon>Bacteria</taxon>
        <taxon>Pseudomonadati</taxon>
        <taxon>Bacteroidota</taxon>
        <taxon>Chitinophagia</taxon>
        <taxon>Chitinophagales</taxon>
        <taxon>Chitinophagaceae</taxon>
        <taxon>Chitinophaga</taxon>
    </lineage>
</organism>
<dbReference type="EMBL" id="CP023777">
    <property type="protein sequence ID" value="ATL48231.1"/>
    <property type="molecule type" value="Genomic_DNA"/>
</dbReference>
<dbReference type="RefSeq" id="WP_098194578.1">
    <property type="nucleotide sequence ID" value="NZ_CP023777.1"/>
</dbReference>
<reference evidence="1 3" key="1">
    <citation type="submission" date="2017-10" db="EMBL/GenBank/DDBJ databases">
        <title>Paenichitinophaga pekingensis gen. nov., sp. nov., isolated from activated sludge.</title>
        <authorList>
            <person name="Jin D."/>
            <person name="Kong X."/>
            <person name="Deng Y."/>
            <person name="Bai Z."/>
        </authorList>
    </citation>
    <scope>NUCLEOTIDE SEQUENCE [LARGE SCALE GENOMIC DNA]</scope>
    <source>
        <strain evidence="1 3">13</strain>
    </source>
</reference>
<dbReference type="AlphaFoldDB" id="A0A291QW98"/>
<keyword evidence="3" id="KW-1185">Reference proteome</keyword>
<dbReference type="KEGG" id="cbae:COR50_14250"/>
<sequence>MQKTIIAIRVAEENKIFLGSKDRFRINVDLLQKTASKEFLKETLYKEQNVFYEYSEEYLPCEGNVEFLIEHFINRVFLIFYSESEPLVLFNNLNIHVEVEYIDDNNPGFHLNKLIVNKLAKLKANFDCSISRIA</sequence>
<dbReference type="KEGG" id="cbae:COR50_14090"/>
<dbReference type="EMBL" id="CP023777">
    <property type="protein sequence ID" value="ATL48201.1"/>
    <property type="molecule type" value="Genomic_DNA"/>
</dbReference>
<name>A0A291QW98_9BACT</name>
<evidence type="ECO:0000313" key="3">
    <source>
        <dbReference type="Proteomes" id="UP000220133"/>
    </source>
</evidence>
<evidence type="ECO:0000313" key="2">
    <source>
        <dbReference type="EMBL" id="ATL48231.1"/>
    </source>
</evidence>
<accession>A0A291QW98</accession>
<proteinExistence type="predicted"/>
<dbReference type="Proteomes" id="UP000220133">
    <property type="component" value="Chromosome"/>
</dbReference>
<protein>
    <submittedName>
        <fullName evidence="1">Uncharacterized protein</fullName>
    </submittedName>
</protein>
<gene>
    <name evidence="1" type="ORF">COR50_14090</name>
    <name evidence="2" type="ORF">COR50_14250</name>
</gene>
<evidence type="ECO:0000313" key="1">
    <source>
        <dbReference type="EMBL" id="ATL48201.1"/>
    </source>
</evidence>